<organism evidence="2 3">
    <name type="scientific">Cellulomonas chitinilytica</name>
    <dbReference type="NCBI Taxonomy" id="398759"/>
    <lineage>
        <taxon>Bacteria</taxon>
        <taxon>Bacillati</taxon>
        <taxon>Actinomycetota</taxon>
        <taxon>Actinomycetes</taxon>
        <taxon>Micrococcales</taxon>
        <taxon>Cellulomonadaceae</taxon>
        <taxon>Cellulomonas</taxon>
    </lineage>
</organism>
<comment type="caution">
    <text evidence="2">The sequence shown here is derived from an EMBL/GenBank/DDBJ whole genome shotgun (WGS) entry which is preliminary data.</text>
</comment>
<dbReference type="Gene3D" id="3.90.1200.10">
    <property type="match status" value="1"/>
</dbReference>
<gene>
    <name evidence="2" type="ORF">Cch01nite_44020</name>
</gene>
<dbReference type="SUPFAM" id="SSF56112">
    <property type="entry name" value="Protein kinase-like (PK-like)"/>
    <property type="match status" value="1"/>
</dbReference>
<keyword evidence="3" id="KW-1185">Reference proteome</keyword>
<dbReference type="RefSeq" id="WP_203758675.1">
    <property type="nucleotide sequence ID" value="NZ_BONK01000022.1"/>
</dbReference>
<evidence type="ECO:0000313" key="3">
    <source>
        <dbReference type="Proteomes" id="UP000632740"/>
    </source>
</evidence>
<feature type="domain" description="Aminoglycoside phosphotransferase" evidence="1">
    <location>
        <begin position="116"/>
        <end position="176"/>
    </location>
</feature>
<dbReference type="InterPro" id="IPR011009">
    <property type="entry name" value="Kinase-like_dom_sf"/>
</dbReference>
<name>A0A919U1Y2_9CELL</name>
<protein>
    <submittedName>
        <fullName evidence="2">Phosphotransferase</fullName>
    </submittedName>
</protein>
<dbReference type="Proteomes" id="UP000632740">
    <property type="component" value="Unassembled WGS sequence"/>
</dbReference>
<dbReference type="InterPro" id="IPR002575">
    <property type="entry name" value="Aminoglycoside_PTrfase"/>
</dbReference>
<dbReference type="EMBL" id="BONK01000022">
    <property type="protein sequence ID" value="GIG23678.1"/>
    <property type="molecule type" value="Genomic_DNA"/>
</dbReference>
<dbReference type="AlphaFoldDB" id="A0A919U1Y2"/>
<sequence>MAQAMASPEETPLLGGTSNRGLVFRLEDTVRRPQPPGAHAVHALLEHLERVGFDGAPRYLGLDEQGREVLSYVPGEVPIAPPPRWAWSDDSLASVGALLRRFHDAVESFDAAAHTWPTTVPAAWRGPHVCHNDPNLDNVVFRDGVAVALIDFDLASPGSRLWDLAIAARLWVPLRDSRDARSDLVDRAPARLAVLADGYGLARRELPALVAAARATHDWCYSVVRAGAERGQRGYVEVWTPSKRAYVARGRTWLARHADRLAREVADQR</sequence>
<evidence type="ECO:0000313" key="2">
    <source>
        <dbReference type="EMBL" id="GIG23678.1"/>
    </source>
</evidence>
<accession>A0A919U1Y2</accession>
<dbReference type="Pfam" id="PF01636">
    <property type="entry name" value="APH"/>
    <property type="match status" value="1"/>
</dbReference>
<evidence type="ECO:0000259" key="1">
    <source>
        <dbReference type="Pfam" id="PF01636"/>
    </source>
</evidence>
<proteinExistence type="predicted"/>
<reference evidence="2" key="1">
    <citation type="submission" date="2021-01" db="EMBL/GenBank/DDBJ databases">
        <title>Whole genome shotgun sequence of Cellulomonas chitinilytica NBRC 110799.</title>
        <authorList>
            <person name="Komaki H."/>
            <person name="Tamura T."/>
        </authorList>
    </citation>
    <scope>NUCLEOTIDE SEQUENCE</scope>
    <source>
        <strain evidence="2">NBRC 110799</strain>
    </source>
</reference>